<dbReference type="GO" id="GO:0019303">
    <property type="term" value="P:D-ribose catabolic process"/>
    <property type="evidence" value="ECO:0007669"/>
    <property type="project" value="UniProtKB-UniRule"/>
</dbReference>
<dbReference type="RefSeq" id="WP_074257326.1">
    <property type="nucleotide sequence ID" value="NZ_FSRL01000001.1"/>
</dbReference>
<accession>A0A1N6HJ86</accession>
<evidence type="ECO:0000313" key="12">
    <source>
        <dbReference type="Proteomes" id="UP000184932"/>
    </source>
</evidence>
<dbReference type="GO" id="GO:0004747">
    <property type="term" value="F:ribokinase activity"/>
    <property type="evidence" value="ECO:0007669"/>
    <property type="project" value="UniProtKB-UniRule"/>
</dbReference>
<feature type="binding site" evidence="9">
    <location>
        <begin position="10"/>
        <end position="12"/>
    </location>
    <ligand>
        <name>substrate</name>
    </ligand>
</feature>
<dbReference type="InterPro" id="IPR002139">
    <property type="entry name" value="Ribo/fructo_kinase"/>
</dbReference>
<dbReference type="PANTHER" id="PTHR10584:SF166">
    <property type="entry name" value="RIBOKINASE"/>
    <property type="match status" value="1"/>
</dbReference>
<comment type="cofactor">
    <cofactor evidence="9">
        <name>Mg(2+)</name>
        <dbReference type="ChEBI" id="CHEBI:18420"/>
    </cofactor>
    <text evidence="9">Requires a divalent cation, most likely magnesium in vivo, as an electrophilic catalyst to aid phosphoryl group transfer. It is the chelate of the metal and the nucleotide that is the actual substrate.</text>
</comment>
<keyword evidence="7 9" id="KW-0630">Potassium</keyword>
<dbReference type="Proteomes" id="UP000184932">
    <property type="component" value="Unassembled WGS sequence"/>
</dbReference>
<feature type="domain" description="Carbohydrate kinase PfkB" evidence="10">
    <location>
        <begin position="6"/>
        <end position="281"/>
    </location>
</feature>
<keyword evidence="2 9" id="KW-0479">Metal-binding</keyword>
<gene>
    <name evidence="9" type="primary">rbsK</name>
    <name evidence="11" type="ORF">SAMN05444002_3424</name>
</gene>
<evidence type="ECO:0000256" key="4">
    <source>
        <dbReference type="ARBA" id="ARBA00022777"/>
    </source>
</evidence>
<feature type="binding site" evidence="9">
    <location>
        <begin position="205"/>
        <end position="210"/>
    </location>
    <ligand>
        <name>ATP</name>
        <dbReference type="ChEBI" id="CHEBI:30616"/>
    </ligand>
</feature>
<evidence type="ECO:0000256" key="9">
    <source>
        <dbReference type="HAMAP-Rule" id="MF_01987"/>
    </source>
</evidence>
<dbReference type="InterPro" id="IPR011877">
    <property type="entry name" value="Ribokinase"/>
</dbReference>
<evidence type="ECO:0000256" key="7">
    <source>
        <dbReference type="ARBA" id="ARBA00022958"/>
    </source>
</evidence>
<comment type="caution">
    <text evidence="9">Lacks conserved residue(s) required for the propagation of feature annotation.</text>
</comment>
<proteinExistence type="inferred from homology"/>
<feature type="binding site" evidence="9">
    <location>
        <position position="239"/>
    </location>
    <ligand>
        <name>substrate</name>
    </ligand>
</feature>
<evidence type="ECO:0000256" key="6">
    <source>
        <dbReference type="ARBA" id="ARBA00022842"/>
    </source>
</evidence>
<comment type="activity regulation">
    <text evidence="9">Activated by a monovalent cation that binds near, but not in, the active site. The most likely occupant of the site in vivo is potassium. Ion binding induces a conformational change that may alter substrate affinity.</text>
</comment>
<feature type="binding site" evidence="9">
    <location>
        <position position="233"/>
    </location>
    <ligand>
        <name>K(+)</name>
        <dbReference type="ChEBI" id="CHEBI:29103"/>
    </ligand>
</feature>
<dbReference type="GO" id="GO:0046872">
    <property type="term" value="F:metal ion binding"/>
    <property type="evidence" value="ECO:0007669"/>
    <property type="project" value="UniProtKB-KW"/>
</dbReference>
<dbReference type="InterPro" id="IPR011611">
    <property type="entry name" value="PfkB_dom"/>
</dbReference>
<keyword evidence="5 9" id="KW-0067">ATP-binding</keyword>
<comment type="catalytic activity">
    <reaction evidence="9">
        <text>D-ribose + ATP = D-ribose 5-phosphate + ADP + H(+)</text>
        <dbReference type="Rhea" id="RHEA:13697"/>
        <dbReference type="ChEBI" id="CHEBI:15378"/>
        <dbReference type="ChEBI" id="CHEBI:30616"/>
        <dbReference type="ChEBI" id="CHEBI:47013"/>
        <dbReference type="ChEBI" id="CHEBI:78346"/>
        <dbReference type="ChEBI" id="CHEBI:456216"/>
        <dbReference type="EC" id="2.7.1.15"/>
    </reaction>
</comment>
<evidence type="ECO:0000256" key="1">
    <source>
        <dbReference type="ARBA" id="ARBA00022679"/>
    </source>
</evidence>
<keyword evidence="12" id="KW-1185">Reference proteome</keyword>
<feature type="binding site" evidence="9">
    <location>
        <position position="136"/>
    </location>
    <ligand>
        <name>substrate</name>
    </ligand>
</feature>
<dbReference type="GO" id="GO:0005524">
    <property type="term" value="F:ATP binding"/>
    <property type="evidence" value="ECO:0007669"/>
    <property type="project" value="UniProtKB-UniRule"/>
</dbReference>
<dbReference type="EMBL" id="FSRL01000001">
    <property type="protein sequence ID" value="SIO19796.1"/>
    <property type="molecule type" value="Genomic_DNA"/>
</dbReference>
<name>A0A1N6HJ86_9RHOB</name>
<feature type="active site" description="Proton acceptor" evidence="9">
    <location>
        <position position="239"/>
    </location>
</feature>
<dbReference type="HAMAP" id="MF_01987">
    <property type="entry name" value="Ribokinase"/>
    <property type="match status" value="1"/>
</dbReference>
<dbReference type="OrthoDB" id="9792663at2"/>
<feature type="binding site" evidence="9">
    <location>
        <position position="272"/>
    </location>
    <ligand>
        <name>K(+)</name>
        <dbReference type="ChEBI" id="CHEBI:29103"/>
    </ligand>
</feature>
<dbReference type="CDD" id="cd01174">
    <property type="entry name" value="ribokinase"/>
    <property type="match status" value="1"/>
</dbReference>
<dbReference type="PANTHER" id="PTHR10584">
    <property type="entry name" value="SUGAR KINASE"/>
    <property type="match status" value="1"/>
</dbReference>
<comment type="pathway">
    <text evidence="9">Carbohydrate metabolism; D-ribose degradation; D-ribose 5-phosphate from beta-D-ribopyranose: step 2/2.</text>
</comment>
<feature type="binding site" evidence="9">
    <location>
        <position position="235"/>
    </location>
    <ligand>
        <name>K(+)</name>
        <dbReference type="ChEBI" id="CHEBI:29103"/>
    </ligand>
</feature>
<feature type="binding site" evidence="9">
    <location>
        <begin position="238"/>
        <end position="239"/>
    </location>
    <ligand>
        <name>ATP</name>
        <dbReference type="ChEBI" id="CHEBI:30616"/>
    </ligand>
</feature>
<feature type="binding site" evidence="9">
    <location>
        <position position="179"/>
    </location>
    <ligand>
        <name>ATP</name>
        <dbReference type="ChEBI" id="CHEBI:30616"/>
    </ligand>
</feature>
<keyword evidence="4 9" id="KW-0418">Kinase</keyword>
<sequence length="292" mass="30792">MTVYNFGSINRDLIHEVPHMPAPGETLAAKRYSVGLGGKGANQSVACARAGAKTVHIGAVGQQDTWSLAQLEGFGVDVSQIRRVEAETGHAVIYVDPTGENSIVIQHGANAEQSLEAVEAVLAKANSGDILLLQNETPFTEETAKLGRNRDLFVIYSAAPFEPDAVSAMLPYIDLLVMNRGECEELERRNKMPLADIPVPHVLVTLGADGAIWRDQSDGSVTHVAARKVDAVDTTGAGDCFTGVLAAALSEGKNRKQALEMASAAAAIQVTRPGAAPAMPTRDEIDAALQDG</sequence>
<keyword evidence="6 9" id="KW-0460">Magnesium</keyword>
<keyword evidence="8 9" id="KW-0119">Carbohydrate metabolism</keyword>
<comment type="function">
    <text evidence="9">Catalyzes the phosphorylation of ribose at O-5 in a reaction requiring ATP and magnesium. The resulting D-ribose-5-phosphate can then be used either for sythesis of nucleotides, histidine, and tryptophan, or as a component of the pentose phosphate pathway.</text>
</comment>
<feature type="binding site" evidence="9">
    <location>
        <position position="274"/>
    </location>
    <ligand>
        <name>K(+)</name>
        <dbReference type="ChEBI" id="CHEBI:29103"/>
    </ligand>
</feature>
<comment type="similarity">
    <text evidence="9">Belongs to the carbohydrate kinase PfkB family. Ribokinase subfamily.</text>
</comment>
<reference evidence="12" key="1">
    <citation type="submission" date="2016-11" db="EMBL/GenBank/DDBJ databases">
        <authorList>
            <person name="Varghese N."/>
            <person name="Submissions S."/>
        </authorList>
    </citation>
    <scope>NUCLEOTIDE SEQUENCE [LARGE SCALE GENOMIC DNA]</scope>
    <source>
        <strain evidence="12">DSM 29440</strain>
    </source>
</reference>
<dbReference type="EC" id="2.7.1.15" evidence="9"/>
<comment type="subcellular location">
    <subcellularLocation>
        <location evidence="9">Cytoplasm</location>
    </subcellularLocation>
</comment>
<evidence type="ECO:0000313" key="11">
    <source>
        <dbReference type="EMBL" id="SIO19796.1"/>
    </source>
</evidence>
<feature type="binding site" evidence="9">
    <location>
        <begin position="38"/>
        <end position="42"/>
    </location>
    <ligand>
        <name>substrate</name>
    </ligand>
</feature>
<dbReference type="PRINTS" id="PR00990">
    <property type="entry name" value="RIBOKINASE"/>
</dbReference>
<evidence type="ECO:0000259" key="10">
    <source>
        <dbReference type="Pfam" id="PF00294"/>
    </source>
</evidence>
<feature type="binding site" evidence="9">
    <location>
        <position position="269"/>
    </location>
    <ligand>
        <name>K(+)</name>
        <dbReference type="ChEBI" id="CHEBI:29103"/>
    </ligand>
</feature>
<evidence type="ECO:0000256" key="8">
    <source>
        <dbReference type="ARBA" id="ARBA00023277"/>
    </source>
</evidence>
<keyword evidence="1 9" id="KW-0808">Transferase</keyword>
<evidence type="ECO:0000256" key="3">
    <source>
        <dbReference type="ARBA" id="ARBA00022741"/>
    </source>
</evidence>
<dbReference type="InterPro" id="IPR029056">
    <property type="entry name" value="Ribokinase-like"/>
</dbReference>
<keyword evidence="9" id="KW-0963">Cytoplasm</keyword>
<dbReference type="GO" id="GO:0005737">
    <property type="term" value="C:cytoplasm"/>
    <property type="evidence" value="ECO:0007669"/>
    <property type="project" value="UniProtKB-SubCell"/>
</dbReference>
<dbReference type="SUPFAM" id="SSF53613">
    <property type="entry name" value="Ribokinase-like"/>
    <property type="match status" value="1"/>
</dbReference>
<evidence type="ECO:0000256" key="2">
    <source>
        <dbReference type="ARBA" id="ARBA00022723"/>
    </source>
</evidence>
<dbReference type="UniPathway" id="UPA00916">
    <property type="reaction ID" value="UER00889"/>
</dbReference>
<organism evidence="11 12">
    <name type="scientific">Vannielia litorea</name>
    <dbReference type="NCBI Taxonomy" id="1217970"/>
    <lineage>
        <taxon>Bacteria</taxon>
        <taxon>Pseudomonadati</taxon>
        <taxon>Pseudomonadota</taxon>
        <taxon>Alphaproteobacteria</taxon>
        <taxon>Rhodobacterales</taxon>
        <taxon>Paracoccaceae</taxon>
        <taxon>Vannielia</taxon>
    </lineage>
</organism>
<protein>
    <recommendedName>
        <fullName evidence="9">Ribokinase</fullName>
        <shortName evidence="9">RK</shortName>
        <ecNumber evidence="9">2.7.1.15</ecNumber>
    </recommendedName>
</protein>
<dbReference type="Gene3D" id="3.40.1190.20">
    <property type="match status" value="1"/>
</dbReference>
<dbReference type="AlphaFoldDB" id="A0A1N6HJ86"/>
<dbReference type="Pfam" id="PF00294">
    <property type="entry name" value="PfkB"/>
    <property type="match status" value="1"/>
</dbReference>
<dbReference type="STRING" id="1217970.SAMN05444002_3424"/>
<comment type="subunit">
    <text evidence="9">Homodimer.</text>
</comment>
<keyword evidence="3 9" id="KW-0547">Nucleotide-binding</keyword>
<evidence type="ECO:0000256" key="5">
    <source>
        <dbReference type="ARBA" id="ARBA00022840"/>
    </source>
</evidence>